<dbReference type="AlphaFoldDB" id="A0A1H1LZL1"/>
<keyword evidence="3" id="KW-0732">Signal</keyword>
<name>A0A1H1LZL1_9BRAD</name>
<dbReference type="NCBIfam" id="NF037995">
    <property type="entry name" value="TRAP_S1"/>
    <property type="match status" value="1"/>
</dbReference>
<dbReference type="InterPro" id="IPR004682">
    <property type="entry name" value="TRAP_DctP"/>
</dbReference>
<dbReference type="PANTHER" id="PTHR33376:SF7">
    <property type="entry name" value="C4-DICARBOXYLATE-BINDING PROTEIN DCTB"/>
    <property type="match status" value="1"/>
</dbReference>
<dbReference type="GO" id="GO:0055085">
    <property type="term" value="P:transmembrane transport"/>
    <property type="evidence" value="ECO:0007669"/>
    <property type="project" value="InterPro"/>
</dbReference>
<dbReference type="InterPro" id="IPR006311">
    <property type="entry name" value="TAT_signal"/>
</dbReference>
<keyword evidence="4" id="KW-0675">Receptor</keyword>
<dbReference type="PIRSF" id="PIRSF006470">
    <property type="entry name" value="DctB"/>
    <property type="match status" value="1"/>
</dbReference>
<dbReference type="CDD" id="cd13603">
    <property type="entry name" value="PBP2_TRAP_Siap_TeaA_like"/>
    <property type="match status" value="1"/>
</dbReference>
<dbReference type="PROSITE" id="PS51318">
    <property type="entry name" value="TAT"/>
    <property type="match status" value="1"/>
</dbReference>
<organism evidence="4 5">
    <name type="scientific">Bradyrhizobium canariense</name>
    <dbReference type="NCBI Taxonomy" id="255045"/>
    <lineage>
        <taxon>Bacteria</taxon>
        <taxon>Pseudomonadati</taxon>
        <taxon>Pseudomonadota</taxon>
        <taxon>Alphaproteobacteria</taxon>
        <taxon>Hyphomicrobiales</taxon>
        <taxon>Nitrobacteraceae</taxon>
        <taxon>Bradyrhizobium</taxon>
    </lineage>
</organism>
<dbReference type="EMBL" id="LT629750">
    <property type="protein sequence ID" value="SDR80048.1"/>
    <property type="molecule type" value="Genomic_DNA"/>
</dbReference>
<sequence>MDRRDFLKTSVGAAGLTIAAPYIARAATITMRFAHFAEEGHPANIAAKQFASQVEKRTDGAIKIAIFPNNQLGGPPEQAQQIKLGTIDMGLPTQGQLDKYDKAFATIELPFIFNGREDAFPILDGPAMEWLAPLAEKQGFVLLRNWEYGFRNVTNSVRPINEPDDMKGLKIRTPPELQIQASMEALGAVVTAIAFPELYLALSQKVVDGEENPIAVIYFNKIAEVQKHLALTQHVYNNMIHTIGVNSWKRLTPEQQAIFHEESRSSGELMRKLIADAETDQIDKLQKAGMQVTRPDLAAFRAKMEPAYKRIADYAGADNVKKFREIVDNYHSAHKG</sequence>
<reference evidence="5" key="1">
    <citation type="submission" date="2016-10" db="EMBL/GenBank/DDBJ databases">
        <authorList>
            <person name="Varghese N."/>
            <person name="Submissions S."/>
        </authorList>
    </citation>
    <scope>NUCLEOTIDE SEQUENCE [LARGE SCALE GENOMIC DNA]</scope>
    <source>
        <strain evidence="5">GAS369</strain>
    </source>
</reference>
<evidence type="ECO:0000256" key="2">
    <source>
        <dbReference type="ARBA" id="ARBA00022448"/>
    </source>
</evidence>
<dbReference type="RefSeq" id="WP_146685869.1">
    <property type="nucleotide sequence ID" value="NZ_LT629750.1"/>
</dbReference>
<gene>
    <name evidence="4" type="ORF">SAMN05444158_0033</name>
</gene>
<dbReference type="PANTHER" id="PTHR33376">
    <property type="match status" value="1"/>
</dbReference>
<dbReference type="Gene3D" id="3.40.190.170">
    <property type="entry name" value="Bacterial extracellular solute-binding protein, family 7"/>
    <property type="match status" value="1"/>
</dbReference>
<keyword evidence="2" id="KW-0813">Transport</keyword>
<dbReference type="GO" id="GO:0030288">
    <property type="term" value="C:outer membrane-bounded periplasmic space"/>
    <property type="evidence" value="ECO:0007669"/>
    <property type="project" value="InterPro"/>
</dbReference>
<evidence type="ECO:0000313" key="4">
    <source>
        <dbReference type="EMBL" id="SDR80048.1"/>
    </source>
</evidence>
<protein>
    <submittedName>
        <fullName evidence="4">Tripartite ATP-independent transporter solute receptor, DctP family</fullName>
    </submittedName>
</protein>
<comment type="similarity">
    <text evidence="1">Belongs to the bacterial solute-binding protein 7 family.</text>
</comment>
<proteinExistence type="inferred from homology"/>
<accession>A0A1H1LZL1</accession>
<keyword evidence="5" id="KW-1185">Reference proteome</keyword>
<dbReference type="InterPro" id="IPR018389">
    <property type="entry name" value="DctP_fam"/>
</dbReference>
<dbReference type="NCBIfam" id="TIGR00787">
    <property type="entry name" value="dctP"/>
    <property type="match status" value="1"/>
</dbReference>
<evidence type="ECO:0000313" key="5">
    <source>
        <dbReference type="Proteomes" id="UP000243904"/>
    </source>
</evidence>
<dbReference type="InterPro" id="IPR038404">
    <property type="entry name" value="TRAP_DctP_sf"/>
</dbReference>
<evidence type="ECO:0000256" key="3">
    <source>
        <dbReference type="ARBA" id="ARBA00022729"/>
    </source>
</evidence>
<dbReference type="Proteomes" id="UP000243904">
    <property type="component" value="Chromosome I"/>
</dbReference>
<dbReference type="Pfam" id="PF03480">
    <property type="entry name" value="DctP"/>
    <property type="match status" value="1"/>
</dbReference>
<evidence type="ECO:0000256" key="1">
    <source>
        <dbReference type="ARBA" id="ARBA00009023"/>
    </source>
</evidence>